<name>A0A2D4JFC6_MICLE</name>
<organism evidence="1">
    <name type="scientific">Micrurus lemniscatus lemniscatus</name>
    <dbReference type="NCBI Taxonomy" id="129467"/>
    <lineage>
        <taxon>Eukaryota</taxon>
        <taxon>Metazoa</taxon>
        <taxon>Chordata</taxon>
        <taxon>Craniata</taxon>
        <taxon>Vertebrata</taxon>
        <taxon>Euteleostomi</taxon>
        <taxon>Lepidosauria</taxon>
        <taxon>Squamata</taxon>
        <taxon>Bifurcata</taxon>
        <taxon>Unidentata</taxon>
        <taxon>Episquamata</taxon>
        <taxon>Toxicofera</taxon>
        <taxon>Serpentes</taxon>
        <taxon>Colubroidea</taxon>
        <taxon>Elapidae</taxon>
        <taxon>Elapinae</taxon>
        <taxon>Micrurus</taxon>
    </lineage>
</organism>
<dbReference type="InterPro" id="IPR013320">
    <property type="entry name" value="ConA-like_dom_sf"/>
</dbReference>
<reference evidence="1" key="1">
    <citation type="submission" date="2017-07" db="EMBL/GenBank/DDBJ databases">
        <authorList>
            <person name="Mikheyev A."/>
            <person name="Grau M."/>
        </authorList>
    </citation>
    <scope>NUCLEOTIDE SEQUENCE</scope>
    <source>
        <tissue evidence="1">Venom_gland</tissue>
    </source>
</reference>
<protein>
    <submittedName>
        <fullName evidence="1">Uncharacterized protein</fullName>
    </submittedName>
</protein>
<reference evidence="1" key="2">
    <citation type="submission" date="2017-11" db="EMBL/GenBank/DDBJ databases">
        <title>Coralsnake Venomics: Analyses of Venom Gland Transcriptomes and Proteomes of Six Brazilian Taxa.</title>
        <authorList>
            <person name="Aird S.D."/>
            <person name="Jorge da Silva N."/>
            <person name="Qiu L."/>
            <person name="Villar-Briones A."/>
            <person name="Aparecida-Saddi V."/>
            <person name="Campos-Telles M.P."/>
            <person name="Grau M."/>
            <person name="Mikheyev A.S."/>
        </authorList>
    </citation>
    <scope>NUCLEOTIDE SEQUENCE</scope>
    <source>
        <tissue evidence="1">Venom_gland</tissue>
    </source>
</reference>
<dbReference type="SUPFAM" id="SSF49899">
    <property type="entry name" value="Concanavalin A-like lectins/glucanases"/>
    <property type="match status" value="1"/>
</dbReference>
<sequence length="105" mass="11791">MGLNCSYSRYKIHEPLTTLKKTIVLYILKLRRIRSLIVVFIEDVFLCCSCFKNTTDVPVTSTPVTASYHGCMTVKVNNQALDLDEALQKTNDITSHSCPPVETGH</sequence>
<proteinExistence type="predicted"/>
<dbReference type="AlphaFoldDB" id="A0A2D4JFC6"/>
<dbReference type="Gene3D" id="2.60.120.200">
    <property type="match status" value="1"/>
</dbReference>
<accession>A0A2D4JFC6</accession>
<evidence type="ECO:0000313" key="1">
    <source>
        <dbReference type="EMBL" id="LAA95083.1"/>
    </source>
</evidence>
<dbReference type="EMBL" id="IACK01173876">
    <property type="protein sequence ID" value="LAA95083.1"/>
    <property type="molecule type" value="Transcribed_RNA"/>
</dbReference>